<evidence type="ECO:0000256" key="5">
    <source>
        <dbReference type="ARBA" id="ARBA00023136"/>
    </source>
</evidence>
<feature type="transmembrane region" description="Helical" evidence="8">
    <location>
        <begin position="158"/>
        <end position="179"/>
    </location>
</feature>
<feature type="transmembrane region" description="Helical" evidence="8">
    <location>
        <begin position="210"/>
        <end position="231"/>
    </location>
</feature>
<keyword evidence="2 6" id="KW-0813">Transport</keyword>
<keyword evidence="10" id="KW-1185">Reference proteome</keyword>
<dbReference type="Proteomes" id="UP001501705">
    <property type="component" value="Unassembled WGS sequence"/>
</dbReference>
<dbReference type="InterPro" id="IPR023271">
    <property type="entry name" value="Aquaporin-like"/>
</dbReference>
<keyword evidence="4 8" id="KW-1133">Transmembrane helix</keyword>
<dbReference type="InterPro" id="IPR022357">
    <property type="entry name" value="MIP_CS"/>
</dbReference>
<dbReference type="EMBL" id="BAAAPH010000040">
    <property type="protein sequence ID" value="GAA1606988.1"/>
    <property type="molecule type" value="Genomic_DNA"/>
</dbReference>
<name>A0ABP4QHZ7_9ACTN</name>
<evidence type="ECO:0000313" key="10">
    <source>
        <dbReference type="Proteomes" id="UP001501705"/>
    </source>
</evidence>
<comment type="similarity">
    <text evidence="6">Belongs to the MIP/aquaporin (TC 1.A.8) family.</text>
</comment>
<gene>
    <name evidence="9" type="ORF">GCM10009804_73720</name>
</gene>
<dbReference type="RefSeq" id="WP_344241421.1">
    <property type="nucleotide sequence ID" value="NZ_BAAAPH010000040.1"/>
</dbReference>
<evidence type="ECO:0000313" key="9">
    <source>
        <dbReference type="EMBL" id="GAA1606988.1"/>
    </source>
</evidence>
<comment type="subcellular location">
    <subcellularLocation>
        <location evidence="1">Membrane</location>
        <topology evidence="1">Multi-pass membrane protein</topology>
    </subcellularLocation>
</comment>
<dbReference type="InterPro" id="IPR000425">
    <property type="entry name" value="MIP"/>
</dbReference>
<organism evidence="9 10">
    <name type="scientific">Kribbella hippodromi</name>
    <dbReference type="NCBI Taxonomy" id="434347"/>
    <lineage>
        <taxon>Bacteria</taxon>
        <taxon>Bacillati</taxon>
        <taxon>Actinomycetota</taxon>
        <taxon>Actinomycetes</taxon>
        <taxon>Propionibacteriales</taxon>
        <taxon>Kribbellaceae</taxon>
        <taxon>Kribbella</taxon>
    </lineage>
</organism>
<feature type="transmembrane region" description="Helical" evidence="8">
    <location>
        <begin position="93"/>
        <end position="113"/>
    </location>
</feature>
<evidence type="ECO:0000256" key="3">
    <source>
        <dbReference type="ARBA" id="ARBA00022692"/>
    </source>
</evidence>
<dbReference type="Pfam" id="PF00230">
    <property type="entry name" value="MIP"/>
    <property type="match status" value="1"/>
</dbReference>
<feature type="transmembrane region" description="Helical" evidence="8">
    <location>
        <begin position="45"/>
        <end position="63"/>
    </location>
</feature>
<keyword evidence="5 8" id="KW-0472">Membrane</keyword>
<comment type="caution">
    <text evidence="9">The sequence shown here is derived from an EMBL/GenBank/DDBJ whole genome shotgun (WGS) entry which is preliminary data.</text>
</comment>
<dbReference type="PANTHER" id="PTHR45724">
    <property type="entry name" value="AQUAPORIN NIP2-1"/>
    <property type="match status" value="1"/>
</dbReference>
<proteinExistence type="inferred from homology"/>
<protein>
    <submittedName>
        <fullName evidence="9">MIP/aquaporin family protein</fullName>
    </submittedName>
</protein>
<dbReference type="PRINTS" id="PR00783">
    <property type="entry name" value="MINTRINSICP"/>
</dbReference>
<dbReference type="InterPro" id="IPR034294">
    <property type="entry name" value="Aquaporin_transptr"/>
</dbReference>
<evidence type="ECO:0000256" key="2">
    <source>
        <dbReference type="ARBA" id="ARBA00022448"/>
    </source>
</evidence>
<evidence type="ECO:0000256" key="1">
    <source>
        <dbReference type="ARBA" id="ARBA00004141"/>
    </source>
</evidence>
<evidence type="ECO:0000256" key="8">
    <source>
        <dbReference type="SAM" id="Phobius"/>
    </source>
</evidence>
<evidence type="ECO:0000256" key="6">
    <source>
        <dbReference type="RuleBase" id="RU000477"/>
    </source>
</evidence>
<dbReference type="Gene3D" id="1.20.1080.10">
    <property type="entry name" value="Glycerol uptake facilitator protein"/>
    <property type="match status" value="1"/>
</dbReference>
<dbReference type="PROSITE" id="PS00221">
    <property type="entry name" value="MIP"/>
    <property type="match status" value="1"/>
</dbReference>
<accession>A0ABP4QHZ7</accession>
<evidence type="ECO:0000256" key="7">
    <source>
        <dbReference type="SAM" id="MobiDB-lite"/>
    </source>
</evidence>
<evidence type="ECO:0000256" key="4">
    <source>
        <dbReference type="ARBA" id="ARBA00022989"/>
    </source>
</evidence>
<keyword evidence="3 6" id="KW-0812">Transmembrane</keyword>
<feature type="transmembrane region" description="Helical" evidence="8">
    <location>
        <begin position="133"/>
        <end position="151"/>
    </location>
</feature>
<reference evidence="10" key="1">
    <citation type="journal article" date="2019" name="Int. J. Syst. Evol. Microbiol.">
        <title>The Global Catalogue of Microorganisms (GCM) 10K type strain sequencing project: providing services to taxonomists for standard genome sequencing and annotation.</title>
        <authorList>
            <consortium name="The Broad Institute Genomics Platform"/>
            <consortium name="The Broad Institute Genome Sequencing Center for Infectious Disease"/>
            <person name="Wu L."/>
            <person name="Ma J."/>
        </authorList>
    </citation>
    <scope>NUCLEOTIDE SEQUENCE [LARGE SCALE GENOMIC DNA]</scope>
    <source>
        <strain evidence="10">JCM 15572</strain>
    </source>
</reference>
<feature type="transmembrane region" description="Helical" evidence="8">
    <location>
        <begin position="12"/>
        <end position="33"/>
    </location>
</feature>
<feature type="region of interest" description="Disordered" evidence="7">
    <location>
        <begin position="239"/>
        <end position="300"/>
    </location>
</feature>
<dbReference type="SUPFAM" id="SSF81338">
    <property type="entry name" value="Aquaporin-like"/>
    <property type="match status" value="1"/>
</dbReference>
<sequence>MPDNNLRQRLGTELLGTAILVFVGVGAVPATLLLNGSAPMTMADLGMISFAFAAAVIGTAYALGPISGNHINPAVTIGLAVSGKFPWAQVPGYLAAQLAGALLGAGAIIGVLGSKASDLGLGIAAYGPGVGTGQAFMAEFVGTFILVLTVFGATHRRAAAGFAGLAIGFVVFAVIIPIAPITGASVNPARTVGPMLIQQLAGGQVQFSQLPIYVLAELTAGALAGLTFLALSRTTTPTTAPVTAPATAPGTAAGTAPATASATAPATAAASAPASASSSAPTAPSSAPAAAPSSAPAAKG</sequence>
<dbReference type="PANTHER" id="PTHR45724:SF13">
    <property type="entry name" value="AQUAPORIN NIP1-1-RELATED"/>
    <property type="match status" value="1"/>
</dbReference>